<dbReference type="PROSITE" id="PS51318">
    <property type="entry name" value="TAT"/>
    <property type="match status" value="1"/>
</dbReference>
<evidence type="ECO:0000313" key="6">
    <source>
        <dbReference type="Proteomes" id="UP001601992"/>
    </source>
</evidence>
<dbReference type="EMBL" id="JBIAQY010000019">
    <property type="protein sequence ID" value="MFF3573526.1"/>
    <property type="molecule type" value="Genomic_DNA"/>
</dbReference>
<dbReference type="PANTHER" id="PTHR11559">
    <property type="entry name" value="CARBOXYLESTERASE"/>
    <property type="match status" value="1"/>
</dbReference>
<evidence type="ECO:0000259" key="4">
    <source>
        <dbReference type="Pfam" id="PF00135"/>
    </source>
</evidence>
<reference evidence="5 6" key="1">
    <citation type="submission" date="2024-10" db="EMBL/GenBank/DDBJ databases">
        <title>The Natural Products Discovery Center: Release of the First 8490 Sequenced Strains for Exploring Actinobacteria Biosynthetic Diversity.</title>
        <authorList>
            <person name="Kalkreuter E."/>
            <person name="Kautsar S.A."/>
            <person name="Yang D."/>
            <person name="Bader C.D."/>
            <person name="Teijaro C.N."/>
            <person name="Fluegel L."/>
            <person name="Davis C.M."/>
            <person name="Simpson J.R."/>
            <person name="Lauterbach L."/>
            <person name="Steele A.D."/>
            <person name="Gui C."/>
            <person name="Meng S."/>
            <person name="Li G."/>
            <person name="Viehrig K."/>
            <person name="Ye F."/>
            <person name="Su P."/>
            <person name="Kiefer A.F."/>
            <person name="Nichols A."/>
            <person name="Cepeda A.J."/>
            <person name="Yan W."/>
            <person name="Fan B."/>
            <person name="Jiang Y."/>
            <person name="Adhikari A."/>
            <person name="Zheng C.-J."/>
            <person name="Schuster L."/>
            <person name="Cowan T.M."/>
            <person name="Smanski M.J."/>
            <person name="Chevrette M.G."/>
            <person name="De Carvalho L.P.S."/>
            <person name="Shen B."/>
        </authorList>
    </citation>
    <scope>NUCLEOTIDE SEQUENCE [LARGE SCALE GENOMIC DNA]</scope>
    <source>
        <strain evidence="5 6">NPDC002593</strain>
    </source>
</reference>
<evidence type="ECO:0000256" key="1">
    <source>
        <dbReference type="ARBA" id="ARBA00005964"/>
    </source>
</evidence>
<dbReference type="InterPro" id="IPR019826">
    <property type="entry name" value="Carboxylesterase_B_AS"/>
</dbReference>
<dbReference type="EC" id="3.1.1.-" evidence="3"/>
<comment type="similarity">
    <text evidence="1 3">Belongs to the type-B carboxylesterase/lipase family.</text>
</comment>
<dbReference type="InterPro" id="IPR050309">
    <property type="entry name" value="Type-B_Carboxylest/Lipase"/>
</dbReference>
<evidence type="ECO:0000313" key="5">
    <source>
        <dbReference type="EMBL" id="MFF3573526.1"/>
    </source>
</evidence>
<dbReference type="Pfam" id="PF00135">
    <property type="entry name" value="COesterase"/>
    <property type="match status" value="1"/>
</dbReference>
<dbReference type="Proteomes" id="UP001601992">
    <property type="component" value="Unassembled WGS sequence"/>
</dbReference>
<name>A0ABW6SB33_9NOCA</name>
<dbReference type="InterPro" id="IPR002018">
    <property type="entry name" value="CarbesteraseB"/>
</dbReference>
<protein>
    <recommendedName>
        <fullName evidence="3">Carboxylic ester hydrolase</fullName>
        <ecNumber evidence="3">3.1.1.-</ecNumber>
    </recommendedName>
</protein>
<dbReference type="SUPFAM" id="SSF53474">
    <property type="entry name" value="alpha/beta-Hydrolases"/>
    <property type="match status" value="1"/>
</dbReference>
<proteinExistence type="inferred from homology"/>
<evidence type="ECO:0000256" key="3">
    <source>
        <dbReference type="RuleBase" id="RU361235"/>
    </source>
</evidence>
<dbReference type="InterPro" id="IPR029058">
    <property type="entry name" value="AB_hydrolase_fold"/>
</dbReference>
<sequence length="520" mass="54735">MSALGSVVVPADRLTRRSLILGAGALALAAACSTGHSDSMPHDTVRTALGPVRGVRRSTGFAFLGIPYAQPPVGDLRFAAPVPPAPWTEVRDCTAYGPTAQLHPVAAVTTIPEPSIAGTDYLSLNVFTPDPSPGAKLPVLVWIHGGGFVGGSPASPWYDGSAFNRDGVVLVSLGYRLGIEGFLHVDGAPDNRAVLDWIAGLTWVRDNIAAFGGDPAKVTVAGQSAGGGAVWALMAAPAARSLFRAGICQSGVVAQPHDRAAAAAGAAVFTKRTGVPATVAALRDLSRDRLHKLQNMVPKPGPGNTNPAVLQLAPVADDELIPESSAQLLVSGNSADIPLLLGFTRHEFTMGSAKVTDATAPAALARMRIDASTEKGYRAAYPSSTAAQLIGQIVSDLAIRGPSYRLAEEHARRDRPTWLYEFDRTSTASGGYHELAAHCLDIPFAFDLLDAKGVTEVEGDNPPQALATRMHAAWVSFVRDGDPGPNWPRYTPSTRQVMIWNDASYVAADPFAAQRPLWTR</sequence>
<dbReference type="InterPro" id="IPR006311">
    <property type="entry name" value="TAT_signal"/>
</dbReference>
<accession>A0ABW6SB33</accession>
<gene>
    <name evidence="5" type="ORF">ACFYXQ_37800</name>
</gene>
<dbReference type="RefSeq" id="WP_085997805.1">
    <property type="nucleotide sequence ID" value="NZ_JBIAQY010000019.1"/>
</dbReference>
<organism evidence="5 6">
    <name type="scientific">Nocardia jiangxiensis</name>
    <dbReference type="NCBI Taxonomy" id="282685"/>
    <lineage>
        <taxon>Bacteria</taxon>
        <taxon>Bacillati</taxon>
        <taxon>Actinomycetota</taxon>
        <taxon>Actinomycetes</taxon>
        <taxon>Mycobacteriales</taxon>
        <taxon>Nocardiaceae</taxon>
        <taxon>Nocardia</taxon>
    </lineage>
</organism>
<feature type="domain" description="Carboxylesterase type B" evidence="4">
    <location>
        <begin position="44"/>
        <end position="502"/>
    </location>
</feature>
<dbReference type="Gene3D" id="3.40.50.1820">
    <property type="entry name" value="alpha/beta hydrolase"/>
    <property type="match status" value="1"/>
</dbReference>
<comment type="caution">
    <text evidence="5">The sequence shown here is derived from an EMBL/GenBank/DDBJ whole genome shotgun (WGS) entry which is preliminary data.</text>
</comment>
<evidence type="ECO:0000256" key="2">
    <source>
        <dbReference type="ARBA" id="ARBA00022801"/>
    </source>
</evidence>
<keyword evidence="2 3" id="KW-0378">Hydrolase</keyword>
<keyword evidence="6" id="KW-1185">Reference proteome</keyword>
<dbReference type="PROSITE" id="PS00122">
    <property type="entry name" value="CARBOXYLESTERASE_B_1"/>
    <property type="match status" value="1"/>
</dbReference>